<comment type="caution">
    <text evidence="2">The sequence shown here is derived from an EMBL/GenBank/DDBJ whole genome shotgun (WGS) entry which is preliminary data.</text>
</comment>
<evidence type="ECO:0000313" key="2">
    <source>
        <dbReference type="EMBL" id="KAA0036892.1"/>
    </source>
</evidence>
<dbReference type="InterPro" id="IPR013103">
    <property type="entry name" value="RVT_2"/>
</dbReference>
<organism evidence="2 4">
    <name type="scientific">Cucumis melo var. makuwa</name>
    <name type="common">Oriental melon</name>
    <dbReference type="NCBI Taxonomy" id="1194695"/>
    <lineage>
        <taxon>Eukaryota</taxon>
        <taxon>Viridiplantae</taxon>
        <taxon>Streptophyta</taxon>
        <taxon>Embryophyta</taxon>
        <taxon>Tracheophyta</taxon>
        <taxon>Spermatophyta</taxon>
        <taxon>Magnoliopsida</taxon>
        <taxon>eudicotyledons</taxon>
        <taxon>Gunneridae</taxon>
        <taxon>Pentapetalae</taxon>
        <taxon>rosids</taxon>
        <taxon>fabids</taxon>
        <taxon>Cucurbitales</taxon>
        <taxon>Cucurbitaceae</taxon>
        <taxon>Benincaseae</taxon>
        <taxon>Cucumis</taxon>
    </lineage>
</organism>
<evidence type="ECO:0000313" key="3">
    <source>
        <dbReference type="EMBL" id="TYJ96680.1"/>
    </source>
</evidence>
<dbReference type="EMBL" id="SSTE01019181">
    <property type="protein sequence ID" value="KAA0036892.1"/>
    <property type="molecule type" value="Genomic_DNA"/>
</dbReference>
<dbReference type="STRING" id="1194695.A0A5A7T0C9"/>
<accession>A0A5A7T0C9</accession>
<evidence type="ECO:0000313" key="4">
    <source>
        <dbReference type="Proteomes" id="UP000321393"/>
    </source>
</evidence>
<name>A0A5A7T0C9_CUCMM</name>
<dbReference type="AlphaFoldDB" id="A0A5A7T0C9"/>
<sequence length="86" mass="9799">MYKPVPKPEETNIIGTKWIFKSKTDEAGYVTRNKAHLVAQGYAQVEGVDFDETFSPVARLEAIRLCSVYLVFASLNYIKWMLRAPS</sequence>
<dbReference type="EMBL" id="SSTD01019280">
    <property type="protein sequence ID" value="TYJ96680.1"/>
    <property type="molecule type" value="Genomic_DNA"/>
</dbReference>
<feature type="domain" description="Reverse transcriptase Ty1/copia-type" evidence="1">
    <location>
        <begin position="2"/>
        <end position="67"/>
    </location>
</feature>
<dbReference type="Proteomes" id="UP000321393">
    <property type="component" value="Unassembled WGS sequence"/>
</dbReference>
<dbReference type="OrthoDB" id="8048545at2759"/>
<protein>
    <submittedName>
        <fullName evidence="2 3">Mitochondrial protein</fullName>
    </submittedName>
</protein>
<evidence type="ECO:0000259" key="1">
    <source>
        <dbReference type="Pfam" id="PF07727"/>
    </source>
</evidence>
<dbReference type="Pfam" id="PF07727">
    <property type="entry name" value="RVT_2"/>
    <property type="match status" value="1"/>
</dbReference>
<evidence type="ECO:0000313" key="5">
    <source>
        <dbReference type="Proteomes" id="UP000321947"/>
    </source>
</evidence>
<gene>
    <name evidence="3" type="ORF">E5676_scaffold549G00310</name>
    <name evidence="2" type="ORF">E6C27_scaffold1480G00130</name>
</gene>
<dbReference type="Proteomes" id="UP000321947">
    <property type="component" value="Unassembled WGS sequence"/>
</dbReference>
<reference evidence="4 5" key="1">
    <citation type="submission" date="2019-08" db="EMBL/GenBank/DDBJ databases">
        <title>Draft genome sequences of two oriental melons (Cucumis melo L. var makuwa).</title>
        <authorList>
            <person name="Kwon S.-Y."/>
        </authorList>
    </citation>
    <scope>NUCLEOTIDE SEQUENCE [LARGE SCALE GENOMIC DNA]</scope>
    <source>
        <strain evidence="5">cv. Chang Bougi</strain>
        <strain evidence="4">cv. SW 3</strain>
        <tissue evidence="2">Leaf</tissue>
    </source>
</reference>
<proteinExistence type="predicted"/>